<keyword evidence="1" id="KW-0808">Transferase</keyword>
<gene>
    <name evidence="3" type="primary">fabF_2</name>
    <name evidence="3" type="ORF">Voc01_098280</name>
</gene>
<evidence type="ECO:0000313" key="4">
    <source>
        <dbReference type="Proteomes" id="UP000635606"/>
    </source>
</evidence>
<proteinExistence type="predicted"/>
<name>A0A8J4A4C3_9ACTN</name>
<dbReference type="GO" id="GO:0004315">
    <property type="term" value="F:3-oxoacyl-[acyl-carrier-protein] synthase activity"/>
    <property type="evidence" value="ECO:0007669"/>
    <property type="project" value="TreeGrafter"/>
</dbReference>
<dbReference type="GO" id="GO:0006633">
    <property type="term" value="P:fatty acid biosynthetic process"/>
    <property type="evidence" value="ECO:0007669"/>
    <property type="project" value="TreeGrafter"/>
</dbReference>
<feature type="domain" description="Beta-ketoacyl synthase-like N-terminal" evidence="2">
    <location>
        <begin position="10"/>
        <end position="197"/>
    </location>
</feature>
<dbReference type="Pfam" id="PF00109">
    <property type="entry name" value="ketoacyl-synt"/>
    <property type="match status" value="1"/>
</dbReference>
<dbReference type="EMBL" id="BOPH01000145">
    <property type="protein sequence ID" value="GIJ74911.1"/>
    <property type="molecule type" value="Genomic_DNA"/>
</dbReference>
<dbReference type="PANTHER" id="PTHR11712:SF336">
    <property type="entry name" value="3-OXOACYL-[ACYL-CARRIER-PROTEIN] SYNTHASE, MITOCHONDRIAL"/>
    <property type="match status" value="1"/>
</dbReference>
<organism evidence="3 4">
    <name type="scientific">Virgisporangium ochraceum</name>
    <dbReference type="NCBI Taxonomy" id="65505"/>
    <lineage>
        <taxon>Bacteria</taxon>
        <taxon>Bacillati</taxon>
        <taxon>Actinomycetota</taxon>
        <taxon>Actinomycetes</taxon>
        <taxon>Micromonosporales</taxon>
        <taxon>Micromonosporaceae</taxon>
        <taxon>Virgisporangium</taxon>
    </lineage>
</organism>
<dbReference type="Proteomes" id="UP000635606">
    <property type="component" value="Unassembled WGS sequence"/>
</dbReference>
<reference evidence="3" key="1">
    <citation type="submission" date="2021-01" db="EMBL/GenBank/DDBJ databases">
        <title>Whole genome shotgun sequence of Virgisporangium ochraceum NBRC 16418.</title>
        <authorList>
            <person name="Komaki H."/>
            <person name="Tamura T."/>
        </authorList>
    </citation>
    <scope>NUCLEOTIDE SEQUENCE</scope>
    <source>
        <strain evidence="3">NBRC 16418</strain>
    </source>
</reference>
<evidence type="ECO:0000256" key="1">
    <source>
        <dbReference type="ARBA" id="ARBA00022679"/>
    </source>
</evidence>
<dbReference type="InterPro" id="IPR000794">
    <property type="entry name" value="Beta-ketoacyl_synthase"/>
</dbReference>
<dbReference type="Gene3D" id="3.40.47.10">
    <property type="match status" value="1"/>
</dbReference>
<accession>A0A8J4A4C3</accession>
<dbReference type="SUPFAM" id="SSF53901">
    <property type="entry name" value="Thiolase-like"/>
    <property type="match status" value="2"/>
</dbReference>
<dbReference type="InterPro" id="IPR014030">
    <property type="entry name" value="Ketoacyl_synth_N"/>
</dbReference>
<dbReference type="InterPro" id="IPR016039">
    <property type="entry name" value="Thiolase-like"/>
</dbReference>
<dbReference type="PANTHER" id="PTHR11712">
    <property type="entry name" value="POLYKETIDE SYNTHASE-RELATED"/>
    <property type="match status" value="1"/>
</dbReference>
<evidence type="ECO:0000313" key="3">
    <source>
        <dbReference type="EMBL" id="GIJ74911.1"/>
    </source>
</evidence>
<dbReference type="GO" id="GO:0005829">
    <property type="term" value="C:cytosol"/>
    <property type="evidence" value="ECO:0007669"/>
    <property type="project" value="TreeGrafter"/>
</dbReference>
<comment type="caution">
    <text evidence="3">The sequence shown here is derived from an EMBL/GenBank/DDBJ whole genome shotgun (WGS) entry which is preliminary data.</text>
</comment>
<dbReference type="RefSeq" id="WP_203934690.1">
    <property type="nucleotide sequence ID" value="NZ_BOPH01000145.1"/>
</dbReference>
<dbReference type="AlphaFoldDB" id="A0A8J4A4C3"/>
<protein>
    <submittedName>
        <fullName evidence="3">3-oxoacyl-ACP synthase</fullName>
    </submittedName>
</protein>
<keyword evidence="4" id="KW-1185">Reference proteome</keyword>
<evidence type="ECO:0000259" key="2">
    <source>
        <dbReference type="Pfam" id="PF00109"/>
    </source>
</evidence>
<sequence>MTTVAPAGPVITGWSAVSALGYRSGDFAAGLRDRRPAVRAVDTDRWQVADRVAGIVPDFSPREVLGKKNTRAMDRLTGLAVTAVGQLVTGIDDDEGSAVVLGTTTGSQQSMTDITRDTLIHDKPFYIEAAQIPNAIMNSAAAQCAIWYQLRGPNATVAAGRASGVSALTYARRLLAAGRARTVLCGAAEEYSTARSWWDWHGRDGAEPSTPPGEGCAMIRVEAAGAPDGLADVLATGSGLLGDAAQAPAVLDRCLRATMRRAGVSADEVWAVSASEPSGPAGAAEAAVLADVYGAHRPVRPGEIGLIGDTAGATAAFQLVALLSMASDDASSRGRPAVLTSVDPEGVFGCAVLRLR</sequence>